<gene>
    <name evidence="1" type="ORF">X474_25930</name>
</gene>
<accession>A0A0D2IZ06</accession>
<organism evidence="1 2">
    <name type="scientific">Dethiosulfatarculus sandiegensis</name>
    <dbReference type="NCBI Taxonomy" id="1429043"/>
    <lineage>
        <taxon>Bacteria</taxon>
        <taxon>Pseudomonadati</taxon>
        <taxon>Thermodesulfobacteriota</taxon>
        <taxon>Desulfarculia</taxon>
        <taxon>Desulfarculales</taxon>
        <taxon>Desulfarculaceae</taxon>
        <taxon>Dethiosulfatarculus</taxon>
    </lineage>
</organism>
<name>A0A0D2IZ06_9BACT</name>
<reference evidence="1 2" key="1">
    <citation type="submission" date="2013-11" db="EMBL/GenBank/DDBJ databases">
        <title>Metagenomic analysis of a methanogenic consortium involved in long chain n-alkane degradation.</title>
        <authorList>
            <person name="Davidova I.A."/>
            <person name="Callaghan A.V."/>
            <person name="Wawrik B."/>
            <person name="Pruitt S."/>
            <person name="Marks C."/>
            <person name="Duncan K.E."/>
            <person name="Suflita J.M."/>
        </authorList>
    </citation>
    <scope>NUCLEOTIDE SEQUENCE [LARGE SCALE GENOMIC DNA]</scope>
    <source>
        <strain evidence="1 2">SPR</strain>
    </source>
</reference>
<proteinExistence type="predicted"/>
<protein>
    <submittedName>
        <fullName evidence="1">Uncharacterized protein</fullName>
    </submittedName>
</protein>
<dbReference type="InParanoid" id="A0A0D2IZ06"/>
<evidence type="ECO:0000313" key="2">
    <source>
        <dbReference type="Proteomes" id="UP000032233"/>
    </source>
</evidence>
<evidence type="ECO:0000313" key="1">
    <source>
        <dbReference type="EMBL" id="KIX11249.1"/>
    </source>
</evidence>
<comment type="caution">
    <text evidence="1">The sequence shown here is derived from an EMBL/GenBank/DDBJ whole genome shotgun (WGS) entry which is preliminary data.</text>
</comment>
<keyword evidence="2" id="KW-1185">Reference proteome</keyword>
<dbReference type="Proteomes" id="UP000032233">
    <property type="component" value="Unassembled WGS sequence"/>
</dbReference>
<dbReference type="EMBL" id="AZAC01000067">
    <property type="protein sequence ID" value="KIX11249.1"/>
    <property type="molecule type" value="Genomic_DNA"/>
</dbReference>
<dbReference type="AlphaFoldDB" id="A0A0D2IZ06"/>
<sequence length="32" mass="3771">MYRLYTSEGIRPEKNIRPDVINGRGLIFMAFI</sequence>